<reference evidence="3" key="1">
    <citation type="journal article" date="2019" name="Int. J. Syst. Evol. Microbiol.">
        <title>The Global Catalogue of Microorganisms (GCM) 10K type strain sequencing project: providing services to taxonomists for standard genome sequencing and annotation.</title>
        <authorList>
            <consortium name="The Broad Institute Genomics Platform"/>
            <consortium name="The Broad Institute Genome Sequencing Center for Infectious Disease"/>
            <person name="Wu L."/>
            <person name="Ma J."/>
        </authorList>
    </citation>
    <scope>NUCLEOTIDE SEQUENCE [LARGE SCALE GENOMIC DNA]</scope>
    <source>
        <strain evidence="3">CCM 7526</strain>
    </source>
</reference>
<gene>
    <name evidence="2" type="ORF">ACFQ5G_32770</name>
</gene>
<keyword evidence="1" id="KW-1133">Transmembrane helix</keyword>
<keyword evidence="1" id="KW-0812">Transmembrane</keyword>
<dbReference type="Proteomes" id="UP001597183">
    <property type="component" value="Unassembled WGS sequence"/>
</dbReference>
<name>A0ABW4AHX1_9ACTN</name>
<organism evidence="2 3">
    <name type="scientific">Actinoplanes sichuanensis</name>
    <dbReference type="NCBI Taxonomy" id="512349"/>
    <lineage>
        <taxon>Bacteria</taxon>
        <taxon>Bacillati</taxon>
        <taxon>Actinomycetota</taxon>
        <taxon>Actinomycetes</taxon>
        <taxon>Micromonosporales</taxon>
        <taxon>Micromonosporaceae</taxon>
        <taxon>Actinoplanes</taxon>
    </lineage>
</organism>
<feature type="transmembrane region" description="Helical" evidence="1">
    <location>
        <begin position="20"/>
        <end position="45"/>
    </location>
</feature>
<comment type="caution">
    <text evidence="2">The sequence shown here is derived from an EMBL/GenBank/DDBJ whole genome shotgun (WGS) entry which is preliminary data.</text>
</comment>
<keyword evidence="1" id="KW-0472">Membrane</keyword>
<dbReference type="PROSITE" id="PS00409">
    <property type="entry name" value="PROKAR_NTER_METHYL"/>
    <property type="match status" value="1"/>
</dbReference>
<evidence type="ECO:0000313" key="3">
    <source>
        <dbReference type="Proteomes" id="UP001597183"/>
    </source>
</evidence>
<protein>
    <submittedName>
        <fullName evidence="2">Type II secretion system protein J</fullName>
    </submittedName>
</protein>
<accession>A0ABW4AHX1</accession>
<keyword evidence="3" id="KW-1185">Reference proteome</keyword>
<dbReference type="EMBL" id="JBHTMK010000043">
    <property type="protein sequence ID" value="MFD1370133.1"/>
    <property type="molecule type" value="Genomic_DNA"/>
</dbReference>
<dbReference type="Pfam" id="PF07963">
    <property type="entry name" value="N_methyl"/>
    <property type="match status" value="1"/>
</dbReference>
<evidence type="ECO:0000313" key="2">
    <source>
        <dbReference type="EMBL" id="MFD1370133.1"/>
    </source>
</evidence>
<sequence>MKLIRRGKRVRRRGDEGYSLVEVLVAASLMSVVMAVSVTAVLQIYSSVNRTEETVSVRDAIDVSFRRLDRELRYATWVSDAKAVNGRWYLEYALPVNQKLESPCRQIKLDNGVLTLASWTLPSSTPANPFIIASGVTADTTKGPVELYAPGAKPYASAAVGTSGVGSTFETQYQQIRLRFAVKVGKVSLPFDSVFTAQNIARGSSSFNDCSKGRPTT</sequence>
<evidence type="ECO:0000256" key="1">
    <source>
        <dbReference type="SAM" id="Phobius"/>
    </source>
</evidence>
<proteinExistence type="predicted"/>
<dbReference type="RefSeq" id="WP_317790824.1">
    <property type="nucleotide sequence ID" value="NZ_AP028461.1"/>
</dbReference>
<dbReference type="InterPro" id="IPR012902">
    <property type="entry name" value="N_methyl_site"/>
</dbReference>